<accession>A0A543AYM5</accession>
<keyword evidence="2" id="KW-1185">Reference proteome</keyword>
<evidence type="ECO:0000313" key="2">
    <source>
        <dbReference type="Proteomes" id="UP000317043"/>
    </source>
</evidence>
<dbReference type="RefSeq" id="WP_142040933.1">
    <property type="nucleotide sequence ID" value="NZ_JBHTGS010000001.1"/>
</dbReference>
<dbReference type="NCBIfam" id="TIGR03941">
    <property type="entry name" value="tRNA_deam_assoc"/>
    <property type="match status" value="1"/>
</dbReference>
<name>A0A543AYM5_9ACTN</name>
<dbReference type="AlphaFoldDB" id="A0A543AYM5"/>
<dbReference type="EMBL" id="VFOW01000001">
    <property type="protein sequence ID" value="TQL77674.1"/>
    <property type="molecule type" value="Genomic_DNA"/>
</dbReference>
<gene>
    <name evidence="1" type="ORF">FB566_3235</name>
</gene>
<sequence>MSYFAVAATRVDGTWEAAEVDLDGVDDLDEVVDRLREVDAGADTSLLFVEADDEYLVIMRLDEGDDLRVFGSDAPFADESRLGAILLSDTDTEPVEAVDEDDPDMPVKSELDVEPVGDSDLLADLGVTAAYLLTLCAKDGMLPSDVTAEVASRIGCGDVMEEVHDA</sequence>
<organism evidence="1 2">
    <name type="scientific">Stackebrandtia endophytica</name>
    <dbReference type="NCBI Taxonomy" id="1496996"/>
    <lineage>
        <taxon>Bacteria</taxon>
        <taxon>Bacillati</taxon>
        <taxon>Actinomycetota</taxon>
        <taxon>Actinomycetes</taxon>
        <taxon>Glycomycetales</taxon>
        <taxon>Glycomycetaceae</taxon>
        <taxon>Stackebrandtia</taxon>
    </lineage>
</organism>
<proteinExistence type="predicted"/>
<comment type="caution">
    <text evidence="1">The sequence shown here is derived from an EMBL/GenBank/DDBJ whole genome shotgun (WGS) entry which is preliminary data.</text>
</comment>
<evidence type="ECO:0000313" key="1">
    <source>
        <dbReference type="EMBL" id="TQL77674.1"/>
    </source>
</evidence>
<dbReference type="InParanoid" id="A0A543AYM5"/>
<protein>
    <submittedName>
        <fullName evidence="1">Putative tRNA adenosine deaminase-associated protein</fullName>
    </submittedName>
</protein>
<reference evidence="1 2" key="1">
    <citation type="submission" date="2019-06" db="EMBL/GenBank/DDBJ databases">
        <title>Sequencing the genomes of 1000 actinobacteria strains.</title>
        <authorList>
            <person name="Klenk H.-P."/>
        </authorList>
    </citation>
    <scope>NUCLEOTIDE SEQUENCE [LARGE SCALE GENOMIC DNA]</scope>
    <source>
        <strain evidence="1 2">DSM 45928</strain>
    </source>
</reference>
<dbReference type="OrthoDB" id="3826766at2"/>
<dbReference type="InterPro" id="IPR023869">
    <property type="entry name" value="tRNA_Adeno_NH3ase_assoc_put"/>
</dbReference>
<dbReference type="Proteomes" id="UP000317043">
    <property type="component" value="Unassembled WGS sequence"/>
</dbReference>